<evidence type="ECO:0000256" key="1">
    <source>
        <dbReference type="SAM" id="SignalP"/>
    </source>
</evidence>
<feature type="chain" id="PRO_5037639690" evidence="1">
    <location>
        <begin position="21"/>
        <end position="73"/>
    </location>
</feature>
<gene>
    <name evidence="2" type="ORF">EBX74_04645</name>
</gene>
<organism evidence="2 3">
    <name type="scientific">Candidatus Fonsibacter lacus</name>
    <dbReference type="NCBI Taxonomy" id="2576439"/>
    <lineage>
        <taxon>Bacteria</taxon>
        <taxon>Pseudomonadati</taxon>
        <taxon>Pseudomonadota</taxon>
        <taxon>Alphaproteobacteria</taxon>
        <taxon>Candidatus Pelagibacterales</taxon>
        <taxon>Candidatus Pelagibacterales incertae sedis</taxon>
        <taxon>Candidatus Fonsibacter</taxon>
    </lineage>
</organism>
<comment type="caution">
    <text evidence="2">The sequence shown here is derived from an EMBL/GenBank/DDBJ whole genome shotgun (WGS) entry which is preliminary data.</text>
</comment>
<name>A0A966LY61_9PROT</name>
<reference evidence="2" key="1">
    <citation type="submission" date="2018-10" db="EMBL/GenBank/DDBJ databases">
        <title>Iterative Subtractive Binning of Freshwater Chronoseries Metagenomes Recovers Nearly Complete Genomes from over Four Hundred Novel Species.</title>
        <authorList>
            <person name="Rodriguez-R L.M."/>
            <person name="Tsementzi D."/>
            <person name="Luo C."/>
            <person name="Konstantinidis K.T."/>
        </authorList>
    </citation>
    <scope>NUCLEOTIDE SEQUENCE</scope>
    <source>
        <strain evidence="2">WB8_2A_004</strain>
    </source>
</reference>
<dbReference type="AlphaFoldDB" id="A0A966LY61"/>
<proteinExistence type="predicted"/>
<evidence type="ECO:0000313" key="3">
    <source>
        <dbReference type="Proteomes" id="UP000747791"/>
    </source>
</evidence>
<dbReference type="Proteomes" id="UP000747791">
    <property type="component" value="Unassembled WGS sequence"/>
</dbReference>
<evidence type="ECO:0000313" key="2">
    <source>
        <dbReference type="EMBL" id="NCU53552.1"/>
    </source>
</evidence>
<sequence length="73" mass="7976">MKKLIVMLTVILFSQNLAFAQNAEIKKSAKSGICYSADSKSYKKLKDFTPYKTMDECIAAGGKLPKAAKKKAA</sequence>
<protein>
    <submittedName>
        <fullName evidence="2">Uncharacterized protein</fullName>
    </submittedName>
</protein>
<feature type="signal peptide" evidence="1">
    <location>
        <begin position="1"/>
        <end position="20"/>
    </location>
</feature>
<keyword evidence="1" id="KW-0732">Signal</keyword>
<dbReference type="EMBL" id="RGOB01000198">
    <property type="protein sequence ID" value="NCU53552.1"/>
    <property type="molecule type" value="Genomic_DNA"/>
</dbReference>
<accession>A0A966LY61</accession>